<evidence type="ECO:0000259" key="1">
    <source>
        <dbReference type="Pfam" id="PF12937"/>
    </source>
</evidence>
<comment type="caution">
    <text evidence="2">The sequence shown here is derived from an EMBL/GenBank/DDBJ whole genome shotgun (WGS) entry which is preliminary data.</text>
</comment>
<accession>A0A9P5X0W6</accession>
<dbReference type="AlphaFoldDB" id="A0A9P5X0W6"/>
<dbReference type="OrthoDB" id="2269034at2759"/>
<sequence length="77" mass="8736">HMFLSDLDQSQAIETRLAQLAVERASLSRQLNTLRSSLRFLPSEILSEVFKVTPAPLLIGAVCSRWRAVAWDTPQLW</sequence>
<evidence type="ECO:0000313" key="3">
    <source>
        <dbReference type="Proteomes" id="UP000807342"/>
    </source>
</evidence>
<dbReference type="Gene3D" id="1.20.1280.50">
    <property type="match status" value="1"/>
</dbReference>
<dbReference type="SUPFAM" id="SSF81383">
    <property type="entry name" value="F-box domain"/>
    <property type="match status" value="1"/>
</dbReference>
<evidence type="ECO:0000313" key="2">
    <source>
        <dbReference type="EMBL" id="KAF9442743.1"/>
    </source>
</evidence>
<feature type="domain" description="F-box" evidence="1">
    <location>
        <begin position="40"/>
        <end position="77"/>
    </location>
</feature>
<reference evidence="2" key="1">
    <citation type="submission" date="2020-11" db="EMBL/GenBank/DDBJ databases">
        <authorList>
            <consortium name="DOE Joint Genome Institute"/>
            <person name="Ahrendt S."/>
            <person name="Riley R."/>
            <person name="Andreopoulos W."/>
            <person name="Labutti K."/>
            <person name="Pangilinan J."/>
            <person name="Ruiz-Duenas F.J."/>
            <person name="Barrasa J.M."/>
            <person name="Sanchez-Garcia M."/>
            <person name="Camarero S."/>
            <person name="Miyauchi S."/>
            <person name="Serrano A."/>
            <person name="Linde D."/>
            <person name="Babiker R."/>
            <person name="Drula E."/>
            <person name="Ayuso-Fernandez I."/>
            <person name="Pacheco R."/>
            <person name="Padilla G."/>
            <person name="Ferreira P."/>
            <person name="Barriuso J."/>
            <person name="Kellner H."/>
            <person name="Castanera R."/>
            <person name="Alfaro M."/>
            <person name="Ramirez L."/>
            <person name="Pisabarro A.G."/>
            <person name="Kuo A."/>
            <person name="Tritt A."/>
            <person name="Lipzen A."/>
            <person name="He G."/>
            <person name="Yan M."/>
            <person name="Ng V."/>
            <person name="Cullen D."/>
            <person name="Martin F."/>
            <person name="Rosso M.-N."/>
            <person name="Henrissat B."/>
            <person name="Hibbett D."/>
            <person name="Martinez A.T."/>
            <person name="Grigoriev I.V."/>
        </authorList>
    </citation>
    <scope>NUCLEOTIDE SEQUENCE</scope>
    <source>
        <strain evidence="2">MF-IS2</strain>
    </source>
</reference>
<keyword evidence="3" id="KW-1185">Reference proteome</keyword>
<name>A0A9P5X0W6_9AGAR</name>
<dbReference type="InterPro" id="IPR001810">
    <property type="entry name" value="F-box_dom"/>
</dbReference>
<dbReference type="InterPro" id="IPR036047">
    <property type="entry name" value="F-box-like_dom_sf"/>
</dbReference>
<dbReference type="EMBL" id="MU151575">
    <property type="protein sequence ID" value="KAF9442743.1"/>
    <property type="molecule type" value="Genomic_DNA"/>
</dbReference>
<dbReference type="Pfam" id="PF12937">
    <property type="entry name" value="F-box-like"/>
    <property type="match status" value="1"/>
</dbReference>
<protein>
    <recommendedName>
        <fullName evidence="1">F-box domain-containing protein</fullName>
    </recommendedName>
</protein>
<proteinExistence type="predicted"/>
<feature type="non-terminal residue" evidence="2">
    <location>
        <position position="1"/>
    </location>
</feature>
<feature type="non-terminal residue" evidence="2">
    <location>
        <position position="77"/>
    </location>
</feature>
<gene>
    <name evidence="2" type="ORF">P691DRAFT_610103</name>
</gene>
<organism evidence="2 3">
    <name type="scientific">Macrolepiota fuliginosa MF-IS2</name>
    <dbReference type="NCBI Taxonomy" id="1400762"/>
    <lineage>
        <taxon>Eukaryota</taxon>
        <taxon>Fungi</taxon>
        <taxon>Dikarya</taxon>
        <taxon>Basidiomycota</taxon>
        <taxon>Agaricomycotina</taxon>
        <taxon>Agaricomycetes</taxon>
        <taxon>Agaricomycetidae</taxon>
        <taxon>Agaricales</taxon>
        <taxon>Agaricineae</taxon>
        <taxon>Agaricaceae</taxon>
        <taxon>Macrolepiota</taxon>
    </lineage>
</organism>
<dbReference type="Proteomes" id="UP000807342">
    <property type="component" value="Unassembled WGS sequence"/>
</dbReference>